<evidence type="ECO:0000313" key="5">
    <source>
        <dbReference type="EMBL" id="KAL2082228.1"/>
    </source>
</evidence>
<name>A0ABD1J4X2_9TELE</name>
<reference evidence="5 6" key="1">
    <citation type="submission" date="2024-09" db="EMBL/GenBank/DDBJ databases">
        <title>A chromosome-level genome assembly of Gray's grenadier anchovy, Coilia grayii.</title>
        <authorList>
            <person name="Fu Z."/>
        </authorList>
    </citation>
    <scope>NUCLEOTIDE SEQUENCE [LARGE SCALE GENOMIC DNA]</scope>
    <source>
        <strain evidence="5">G4</strain>
        <tissue evidence="5">Muscle</tissue>
    </source>
</reference>
<dbReference type="Gene3D" id="2.60.40.10">
    <property type="entry name" value="Immunoglobulins"/>
    <property type="match status" value="2"/>
</dbReference>
<evidence type="ECO:0000256" key="2">
    <source>
        <dbReference type="SAM" id="Phobius"/>
    </source>
</evidence>
<organism evidence="5 6">
    <name type="scientific">Coilia grayii</name>
    <name type="common">Gray's grenadier anchovy</name>
    <dbReference type="NCBI Taxonomy" id="363190"/>
    <lineage>
        <taxon>Eukaryota</taxon>
        <taxon>Metazoa</taxon>
        <taxon>Chordata</taxon>
        <taxon>Craniata</taxon>
        <taxon>Vertebrata</taxon>
        <taxon>Euteleostomi</taxon>
        <taxon>Actinopterygii</taxon>
        <taxon>Neopterygii</taxon>
        <taxon>Teleostei</taxon>
        <taxon>Clupei</taxon>
        <taxon>Clupeiformes</taxon>
        <taxon>Clupeoidei</taxon>
        <taxon>Engraulidae</taxon>
        <taxon>Coilinae</taxon>
        <taxon>Coilia</taxon>
    </lineage>
</organism>
<feature type="compositionally biased region" description="Acidic residues" evidence="1">
    <location>
        <begin position="493"/>
        <end position="505"/>
    </location>
</feature>
<comment type="caution">
    <text evidence="5">The sequence shown here is derived from an EMBL/GenBank/DDBJ whole genome shotgun (WGS) entry which is preliminary data.</text>
</comment>
<keyword evidence="2" id="KW-0472">Membrane</keyword>
<evidence type="ECO:0000256" key="3">
    <source>
        <dbReference type="SAM" id="SignalP"/>
    </source>
</evidence>
<keyword evidence="3" id="KW-0732">Signal</keyword>
<dbReference type="InterPro" id="IPR003599">
    <property type="entry name" value="Ig_sub"/>
</dbReference>
<feature type="signal peptide" evidence="3">
    <location>
        <begin position="1"/>
        <end position="18"/>
    </location>
</feature>
<dbReference type="Proteomes" id="UP001591681">
    <property type="component" value="Unassembled WGS sequence"/>
</dbReference>
<dbReference type="PROSITE" id="PS50835">
    <property type="entry name" value="IG_LIKE"/>
    <property type="match status" value="1"/>
</dbReference>
<accession>A0ABD1J4X2</accession>
<feature type="domain" description="Ig-like" evidence="4">
    <location>
        <begin position="227"/>
        <end position="309"/>
    </location>
</feature>
<feature type="region of interest" description="Disordered" evidence="1">
    <location>
        <begin position="479"/>
        <end position="505"/>
    </location>
</feature>
<evidence type="ECO:0000256" key="1">
    <source>
        <dbReference type="SAM" id="MobiDB-lite"/>
    </source>
</evidence>
<dbReference type="EMBL" id="JBHFQA010000019">
    <property type="protein sequence ID" value="KAL2082228.1"/>
    <property type="molecule type" value="Genomic_DNA"/>
</dbReference>
<dbReference type="InterPro" id="IPR013783">
    <property type="entry name" value="Ig-like_fold"/>
</dbReference>
<proteinExistence type="predicted"/>
<sequence length="505" mass="56505">MDAALHLTASLLLFVTDSAHLHSAPKLIFGVQGGNATFRAKAWIDHSGQGSQLAWVFYRVFGDGDLLLVNCTQSHLPKPAGYSGSGHCDYGFGFEMTNLTMSHSGDYRVDGWRGGNVELSENFTLAVCAQGDERGTQEEVAYDARVVLCKLGAGLGNGSSLQVHVFYVDSPKLILDSNYSLDPLSEDLKGKLNVDLNNSLVTVYGNPNRMFYCTMWKGDQCQSYTKKSFEILQQNVFAHEKDNLTLPCIVKGQLRNHMQWYTPDGYFNSKNAQSHKQKTMHMLNGTQTGDYSLVISPVSAQHSGHFTCQGRSTVTELLLYVCSQLPPLTVMFSHGESVRLVTEPFNDSWRGVQWYREKVLEEQVLIADMTRAHVQLRDDLGGRASVLQFSNKSSLFIANISAEDSGLYTWRVYGRHTVRLQGIFWFCSERTIQLLYRDPFGVDSLFYKVYASLMGGVLLGQVVAVLYFTLRRRRGEQTSGHQVTVGQRTREEDANDDVEVAEDSV</sequence>
<keyword evidence="2" id="KW-0812">Transmembrane</keyword>
<gene>
    <name evidence="5" type="ORF">ACEWY4_022046</name>
</gene>
<keyword evidence="6" id="KW-1185">Reference proteome</keyword>
<dbReference type="InterPro" id="IPR036179">
    <property type="entry name" value="Ig-like_dom_sf"/>
</dbReference>
<feature type="transmembrane region" description="Helical" evidence="2">
    <location>
        <begin position="449"/>
        <end position="470"/>
    </location>
</feature>
<dbReference type="Pfam" id="PF13927">
    <property type="entry name" value="Ig_3"/>
    <property type="match status" value="1"/>
</dbReference>
<dbReference type="SMART" id="SM00409">
    <property type="entry name" value="IG"/>
    <property type="match status" value="3"/>
</dbReference>
<feature type="chain" id="PRO_5044813441" description="Ig-like domain-containing protein" evidence="3">
    <location>
        <begin position="19"/>
        <end position="505"/>
    </location>
</feature>
<dbReference type="AlphaFoldDB" id="A0ABD1J4X2"/>
<protein>
    <recommendedName>
        <fullName evidence="4">Ig-like domain-containing protein</fullName>
    </recommendedName>
</protein>
<evidence type="ECO:0000259" key="4">
    <source>
        <dbReference type="PROSITE" id="PS50835"/>
    </source>
</evidence>
<dbReference type="InterPro" id="IPR007110">
    <property type="entry name" value="Ig-like_dom"/>
</dbReference>
<dbReference type="SUPFAM" id="SSF48726">
    <property type="entry name" value="Immunoglobulin"/>
    <property type="match status" value="2"/>
</dbReference>
<keyword evidence="2" id="KW-1133">Transmembrane helix</keyword>
<evidence type="ECO:0000313" key="6">
    <source>
        <dbReference type="Proteomes" id="UP001591681"/>
    </source>
</evidence>